<feature type="compositionally biased region" description="Low complexity" evidence="6">
    <location>
        <begin position="9"/>
        <end position="22"/>
    </location>
</feature>
<dbReference type="InterPro" id="IPR006879">
    <property type="entry name" value="YdjC-like"/>
</dbReference>
<evidence type="ECO:0000256" key="3">
    <source>
        <dbReference type="ARBA" id="ARBA00022801"/>
    </source>
</evidence>
<dbReference type="GO" id="GO:0016787">
    <property type="term" value="F:hydrolase activity"/>
    <property type="evidence" value="ECO:0007669"/>
    <property type="project" value="UniProtKB-KW"/>
</dbReference>
<evidence type="ECO:0000313" key="8">
    <source>
        <dbReference type="Proteomes" id="UP000524450"/>
    </source>
</evidence>
<evidence type="ECO:0000256" key="2">
    <source>
        <dbReference type="ARBA" id="ARBA00022723"/>
    </source>
</evidence>
<dbReference type="Gene3D" id="3.20.20.370">
    <property type="entry name" value="Glycoside hydrolase/deacetylase"/>
    <property type="match status" value="1"/>
</dbReference>
<sequence>MSHQAARNGPSASSGLSGHAAARPPSVEDGLSRPEQRSIGVCVDDFGLNQGVNAAALQLAEMRRVSALSAMTQAPDWEEGAARARYLDVHHVDIGLHFNLTLPFNGAPALGSVRTLIAAAHLRLLPLRRIREALLDQLDAFEEEMFRAPAHLDSHEHVHHLPEIRDIVLDVLMRRYGSSLPWVRVSAAPTSSLVDSVQRPDGRKAWLIDRLVGAEDFRRRARSLGFLANRRLLGVYDFKASESGYGSLLRHWLRHAQNGDLLMCHPGTPRMGDLIRHGRGVEFMVWADPGLPDLLRTVGVRVAPMSGLGATLAERMP</sequence>
<reference evidence="7 8" key="1">
    <citation type="submission" date="2020-08" db="EMBL/GenBank/DDBJ databases">
        <title>Genomic Encyclopedia of Type Strains, Phase IV (KMG-V): Genome sequencing to study the core and pangenomes of soil and plant-associated prokaryotes.</title>
        <authorList>
            <person name="Whitman W."/>
        </authorList>
    </citation>
    <scope>NUCLEOTIDE SEQUENCE [LARGE SCALE GENOMIC DNA]</scope>
    <source>
        <strain evidence="7 8">34/80</strain>
    </source>
</reference>
<evidence type="ECO:0000256" key="6">
    <source>
        <dbReference type="SAM" id="MobiDB-lite"/>
    </source>
</evidence>
<feature type="region of interest" description="Disordered" evidence="6">
    <location>
        <begin position="1"/>
        <end position="34"/>
    </location>
</feature>
<keyword evidence="5" id="KW-0119">Carbohydrate metabolism</keyword>
<dbReference type="PANTHER" id="PTHR31609">
    <property type="entry name" value="YDJC DEACETYLASE FAMILY MEMBER"/>
    <property type="match status" value="1"/>
</dbReference>
<evidence type="ECO:0000256" key="4">
    <source>
        <dbReference type="ARBA" id="ARBA00022842"/>
    </source>
</evidence>
<dbReference type="Pfam" id="PF04794">
    <property type="entry name" value="YdjC"/>
    <property type="match status" value="1"/>
</dbReference>
<organism evidence="7 8">
    <name type="scientific">Variovorax guangxiensis</name>
    <dbReference type="NCBI Taxonomy" id="1775474"/>
    <lineage>
        <taxon>Bacteria</taxon>
        <taxon>Pseudomonadati</taxon>
        <taxon>Pseudomonadota</taxon>
        <taxon>Betaproteobacteria</taxon>
        <taxon>Burkholderiales</taxon>
        <taxon>Comamonadaceae</taxon>
        <taxon>Variovorax</taxon>
    </lineage>
</organism>
<gene>
    <name evidence="7" type="ORF">GGD71_006444</name>
</gene>
<dbReference type="GO" id="GO:0046872">
    <property type="term" value="F:metal ion binding"/>
    <property type="evidence" value="ECO:0007669"/>
    <property type="project" value="UniProtKB-KW"/>
</dbReference>
<evidence type="ECO:0000313" key="7">
    <source>
        <dbReference type="EMBL" id="MBB4225631.1"/>
    </source>
</evidence>
<keyword evidence="2" id="KW-0479">Metal-binding</keyword>
<dbReference type="RefSeq" id="WP_184642362.1">
    <property type="nucleotide sequence ID" value="NZ_JACIFZ010000013.1"/>
</dbReference>
<proteinExistence type="predicted"/>
<accession>A0A840G8S4</accession>
<comment type="caution">
    <text evidence="7">The sequence shown here is derived from an EMBL/GenBank/DDBJ whole genome shotgun (WGS) entry which is preliminary data.</text>
</comment>
<dbReference type="GO" id="GO:0005975">
    <property type="term" value="P:carbohydrate metabolic process"/>
    <property type="evidence" value="ECO:0007669"/>
    <property type="project" value="InterPro"/>
</dbReference>
<dbReference type="AlphaFoldDB" id="A0A840G8S4"/>
<keyword evidence="3 7" id="KW-0378">Hydrolase</keyword>
<dbReference type="PANTHER" id="PTHR31609:SF1">
    <property type="entry name" value="CARBOHYDRATE DEACETYLASE"/>
    <property type="match status" value="1"/>
</dbReference>
<dbReference type="SUPFAM" id="SSF88713">
    <property type="entry name" value="Glycoside hydrolase/deacetylase"/>
    <property type="match status" value="1"/>
</dbReference>
<comment type="cofactor">
    <cofactor evidence="1">
        <name>Mg(2+)</name>
        <dbReference type="ChEBI" id="CHEBI:18420"/>
    </cofactor>
</comment>
<dbReference type="CDD" id="cd10807">
    <property type="entry name" value="YdjC_like_3"/>
    <property type="match status" value="1"/>
</dbReference>
<dbReference type="Proteomes" id="UP000524450">
    <property type="component" value="Unassembled WGS sequence"/>
</dbReference>
<evidence type="ECO:0000256" key="5">
    <source>
        <dbReference type="ARBA" id="ARBA00023277"/>
    </source>
</evidence>
<dbReference type="EMBL" id="JACIFZ010000013">
    <property type="protein sequence ID" value="MBB4225631.1"/>
    <property type="molecule type" value="Genomic_DNA"/>
</dbReference>
<dbReference type="InterPro" id="IPR011330">
    <property type="entry name" value="Glyco_hydro/deAcase_b/a-brl"/>
</dbReference>
<dbReference type="GO" id="GO:0019213">
    <property type="term" value="F:deacetylase activity"/>
    <property type="evidence" value="ECO:0007669"/>
    <property type="project" value="TreeGrafter"/>
</dbReference>
<name>A0A840G8S4_9BURK</name>
<protein>
    <submittedName>
        <fullName evidence="7">Putative glycoside hydrolase/deacetylase ChbG (UPF0249 family)</fullName>
    </submittedName>
</protein>
<keyword evidence="4" id="KW-0460">Magnesium</keyword>
<evidence type="ECO:0000256" key="1">
    <source>
        <dbReference type="ARBA" id="ARBA00001946"/>
    </source>
</evidence>